<proteinExistence type="predicted"/>
<dbReference type="InterPro" id="IPR007712">
    <property type="entry name" value="RelE/ParE_toxin"/>
</dbReference>
<dbReference type="RefSeq" id="WP_377166335.1">
    <property type="nucleotide sequence ID" value="NZ_JBHSMQ010000003.1"/>
</dbReference>
<dbReference type="EMBL" id="JBHSMQ010000003">
    <property type="protein sequence ID" value="MFC5455346.1"/>
    <property type="molecule type" value="Genomic_DNA"/>
</dbReference>
<gene>
    <name evidence="2" type="ORF">ACFQDI_10800</name>
</gene>
<accession>A0ABW0KRN4</accession>
<evidence type="ECO:0000313" key="2">
    <source>
        <dbReference type="EMBL" id="MFC5455346.1"/>
    </source>
</evidence>
<evidence type="ECO:0000256" key="1">
    <source>
        <dbReference type="ARBA" id="ARBA00022649"/>
    </source>
</evidence>
<keyword evidence="3" id="KW-1185">Reference proteome</keyword>
<dbReference type="Proteomes" id="UP001596052">
    <property type="component" value="Unassembled WGS sequence"/>
</dbReference>
<dbReference type="Gene3D" id="3.30.2310.20">
    <property type="entry name" value="RelE-like"/>
    <property type="match status" value="1"/>
</dbReference>
<keyword evidence="1" id="KW-1277">Toxin-antitoxin system</keyword>
<protein>
    <submittedName>
        <fullName evidence="2">Type II toxin-antitoxin system RelE/ParE family toxin</fullName>
    </submittedName>
</protein>
<sequence length="86" mass="10122">MTIPFALGMLSRQTRYLAMLWETFENIAADPARWRRRPELHPDCRVCLAGRHAILFRVKNDQVEIARVLHDAMDFKRHAQGLFEES</sequence>
<organism evidence="2 3">
    <name type="scientific">Prosthecobacter fluviatilis</name>
    <dbReference type="NCBI Taxonomy" id="445931"/>
    <lineage>
        <taxon>Bacteria</taxon>
        <taxon>Pseudomonadati</taxon>
        <taxon>Verrucomicrobiota</taxon>
        <taxon>Verrucomicrobiia</taxon>
        <taxon>Verrucomicrobiales</taxon>
        <taxon>Verrucomicrobiaceae</taxon>
        <taxon>Prosthecobacter</taxon>
    </lineage>
</organism>
<name>A0ABW0KRN4_9BACT</name>
<dbReference type="InterPro" id="IPR035093">
    <property type="entry name" value="RelE/ParE_toxin_dom_sf"/>
</dbReference>
<reference evidence="3" key="1">
    <citation type="journal article" date="2019" name="Int. J. Syst. Evol. Microbiol.">
        <title>The Global Catalogue of Microorganisms (GCM) 10K type strain sequencing project: providing services to taxonomists for standard genome sequencing and annotation.</title>
        <authorList>
            <consortium name="The Broad Institute Genomics Platform"/>
            <consortium name="The Broad Institute Genome Sequencing Center for Infectious Disease"/>
            <person name="Wu L."/>
            <person name="Ma J."/>
        </authorList>
    </citation>
    <scope>NUCLEOTIDE SEQUENCE [LARGE SCALE GENOMIC DNA]</scope>
    <source>
        <strain evidence="3">CGMCC 4.1469</strain>
    </source>
</reference>
<comment type="caution">
    <text evidence="2">The sequence shown here is derived from an EMBL/GenBank/DDBJ whole genome shotgun (WGS) entry which is preliminary data.</text>
</comment>
<dbReference type="Pfam" id="PF05016">
    <property type="entry name" value="ParE_toxin"/>
    <property type="match status" value="1"/>
</dbReference>
<evidence type="ECO:0000313" key="3">
    <source>
        <dbReference type="Proteomes" id="UP001596052"/>
    </source>
</evidence>